<dbReference type="InterPro" id="IPR029058">
    <property type="entry name" value="AB_hydrolase_fold"/>
</dbReference>
<dbReference type="PANTHER" id="PTHR13136:SF11">
    <property type="entry name" value="TESTIS-EXPRESSED PROTEIN 30"/>
    <property type="match status" value="1"/>
</dbReference>
<sequence length="223" mass="23204">MPIPADGTSHPFLCDGPEEARATLLFAHGAGAPMDSPVMNAFAGEVAARGLRVLRFEFAYMAARRAGERKPPPRAERLLPEFREAVAAARALCKGPLLIGGKSMGGRIATMLAGEAAPVVSPAGVVVLGYPFRPPGKTEARVGPLLDVRCPLLILQGTRDPFGSADELTAADLPGHVDVAGFADGDHDLKPRKASGETFEGHMKRAGALVSAFADRLAASSAT</sequence>
<gene>
    <name evidence="2" type="ORF">HDIA_0568</name>
</gene>
<feature type="domain" description="KANL3/Tex30 alpha/beta hydrolase-like" evidence="1">
    <location>
        <begin position="21"/>
        <end position="214"/>
    </location>
</feature>
<dbReference type="KEGG" id="hdi:HDIA_0568"/>
<name>A0A2C9D1Q2_9HYPH</name>
<evidence type="ECO:0000259" key="1">
    <source>
        <dbReference type="Pfam" id="PF20408"/>
    </source>
</evidence>
<dbReference type="OrthoDB" id="652634at2"/>
<keyword evidence="2" id="KW-0378">Hydrolase</keyword>
<dbReference type="RefSeq" id="WP_099554159.1">
    <property type="nucleotide sequence ID" value="NZ_LT960614.1"/>
</dbReference>
<dbReference type="Proteomes" id="UP000223606">
    <property type="component" value="Chromosome 1"/>
</dbReference>
<dbReference type="SUPFAM" id="SSF53474">
    <property type="entry name" value="alpha/beta-Hydrolases"/>
    <property type="match status" value="1"/>
</dbReference>
<dbReference type="InterPro" id="IPR046879">
    <property type="entry name" value="KANL3/Tex30_Abhydrolase"/>
</dbReference>
<dbReference type="AlphaFoldDB" id="A0A2C9D1Q2"/>
<dbReference type="EMBL" id="LT960614">
    <property type="protein sequence ID" value="SON54109.1"/>
    <property type="molecule type" value="Genomic_DNA"/>
</dbReference>
<proteinExistence type="predicted"/>
<keyword evidence="3" id="KW-1185">Reference proteome</keyword>
<dbReference type="Pfam" id="PF20408">
    <property type="entry name" value="Abhydrolase_11"/>
    <property type="match status" value="1"/>
</dbReference>
<organism evidence="2 3">
    <name type="scientific">Hartmannibacter diazotrophicus</name>
    <dbReference type="NCBI Taxonomy" id="1482074"/>
    <lineage>
        <taxon>Bacteria</taxon>
        <taxon>Pseudomonadati</taxon>
        <taxon>Pseudomonadota</taxon>
        <taxon>Alphaproteobacteria</taxon>
        <taxon>Hyphomicrobiales</taxon>
        <taxon>Pleomorphomonadaceae</taxon>
        <taxon>Hartmannibacter</taxon>
    </lineage>
</organism>
<dbReference type="PANTHER" id="PTHR13136">
    <property type="entry name" value="TESTIS DEVELOPMENT PROTEIN PRTD"/>
    <property type="match status" value="1"/>
</dbReference>
<dbReference type="Gene3D" id="3.40.50.1820">
    <property type="entry name" value="alpha/beta hydrolase"/>
    <property type="match status" value="1"/>
</dbReference>
<evidence type="ECO:0000313" key="3">
    <source>
        <dbReference type="Proteomes" id="UP000223606"/>
    </source>
</evidence>
<reference evidence="3" key="1">
    <citation type="submission" date="2017-09" db="EMBL/GenBank/DDBJ databases">
        <title>Genome sequence of Nannocystis excedens DSM 71.</title>
        <authorList>
            <person name="Blom J."/>
        </authorList>
    </citation>
    <scope>NUCLEOTIDE SEQUENCE [LARGE SCALE GENOMIC DNA]</scope>
    <source>
        <strain evidence="3">type strain: E19</strain>
    </source>
</reference>
<protein>
    <submittedName>
        <fullName evidence="2">Alpha/beta hydrolase family protein</fullName>
    </submittedName>
</protein>
<accession>A0A2C9D1Q2</accession>
<dbReference type="InterPro" id="IPR026555">
    <property type="entry name" value="NSL3/Tex30"/>
</dbReference>
<dbReference type="GO" id="GO:0016787">
    <property type="term" value="F:hydrolase activity"/>
    <property type="evidence" value="ECO:0007669"/>
    <property type="project" value="UniProtKB-KW"/>
</dbReference>
<evidence type="ECO:0000313" key="2">
    <source>
        <dbReference type="EMBL" id="SON54109.1"/>
    </source>
</evidence>